<proteinExistence type="inferred from homology"/>
<evidence type="ECO:0000313" key="5">
    <source>
        <dbReference type="Proteomes" id="UP001589683"/>
    </source>
</evidence>
<sequence length="199" mass="22376">MKMERISENPVNTIFLERWSPRAYDATPMPEHDLLTILEAARWAPSAFNVQPWRFVYAHRGDAHWQRFLSLLDDFNRSWAQHASALVFVLSDTVMPGDGDRVAKVSRTNSFDAGAAWAQLALQTTLLGYQAHAMAGINFEAVRKALSVPKQYKVEIAVAVGTRADRSNLPIELQEREQPSQRFSLDEIAFAGSFLKGEA</sequence>
<evidence type="ECO:0000256" key="1">
    <source>
        <dbReference type="ARBA" id="ARBA00007118"/>
    </source>
</evidence>
<evidence type="ECO:0000259" key="3">
    <source>
        <dbReference type="Pfam" id="PF00881"/>
    </source>
</evidence>
<feature type="domain" description="Nitroreductase" evidence="3">
    <location>
        <begin position="17"/>
        <end position="161"/>
    </location>
</feature>
<organism evidence="4 5">
    <name type="scientific">Pseudohalocynthiibacter aestuariivivens</name>
    <dbReference type="NCBI Taxonomy" id="1591409"/>
    <lineage>
        <taxon>Bacteria</taxon>
        <taxon>Pseudomonadati</taxon>
        <taxon>Pseudomonadota</taxon>
        <taxon>Alphaproteobacteria</taxon>
        <taxon>Rhodobacterales</taxon>
        <taxon>Paracoccaceae</taxon>
        <taxon>Pseudohalocynthiibacter</taxon>
    </lineage>
</organism>
<dbReference type="SUPFAM" id="SSF55469">
    <property type="entry name" value="FMN-dependent nitroreductase-like"/>
    <property type="match status" value="1"/>
</dbReference>
<evidence type="ECO:0000256" key="2">
    <source>
        <dbReference type="ARBA" id="ARBA00023002"/>
    </source>
</evidence>
<dbReference type="Pfam" id="PF00881">
    <property type="entry name" value="Nitroreductase"/>
    <property type="match status" value="1"/>
</dbReference>
<dbReference type="Proteomes" id="UP001589683">
    <property type="component" value="Unassembled WGS sequence"/>
</dbReference>
<dbReference type="CDD" id="cd02138">
    <property type="entry name" value="TdsD-like"/>
    <property type="match status" value="1"/>
</dbReference>
<dbReference type="InterPro" id="IPR029479">
    <property type="entry name" value="Nitroreductase"/>
</dbReference>
<comment type="similarity">
    <text evidence="1">Belongs to the nitroreductase family.</text>
</comment>
<dbReference type="EMBL" id="JBHMEA010000044">
    <property type="protein sequence ID" value="MFB9232963.1"/>
    <property type="molecule type" value="Genomic_DNA"/>
</dbReference>
<name>A0ABV5JHM0_9RHOB</name>
<gene>
    <name evidence="4" type="ORF">ACFFUT_14310</name>
</gene>
<keyword evidence="5" id="KW-1185">Reference proteome</keyword>
<dbReference type="PANTHER" id="PTHR43673">
    <property type="entry name" value="NAD(P)H NITROREDUCTASE YDGI-RELATED"/>
    <property type="match status" value="1"/>
</dbReference>
<reference evidence="4 5" key="1">
    <citation type="submission" date="2024-09" db="EMBL/GenBank/DDBJ databases">
        <authorList>
            <person name="Sun Q."/>
            <person name="Mori K."/>
        </authorList>
    </citation>
    <scope>NUCLEOTIDE SEQUENCE [LARGE SCALE GENOMIC DNA]</scope>
    <source>
        <strain evidence="4 5">CECT 8726</strain>
    </source>
</reference>
<protein>
    <submittedName>
        <fullName evidence="4">Nitroreductase family protein</fullName>
    </submittedName>
</protein>
<accession>A0ABV5JHM0</accession>
<dbReference type="InterPro" id="IPR000415">
    <property type="entry name" value="Nitroreductase-like"/>
</dbReference>
<dbReference type="RefSeq" id="WP_213887037.1">
    <property type="nucleotide sequence ID" value="NZ_JAGFNU010000001.1"/>
</dbReference>
<dbReference type="Gene3D" id="3.40.109.10">
    <property type="entry name" value="NADH Oxidase"/>
    <property type="match status" value="1"/>
</dbReference>
<comment type="caution">
    <text evidence="4">The sequence shown here is derived from an EMBL/GenBank/DDBJ whole genome shotgun (WGS) entry which is preliminary data.</text>
</comment>
<keyword evidence="2" id="KW-0560">Oxidoreductase</keyword>
<dbReference type="PANTHER" id="PTHR43673:SF10">
    <property type="entry name" value="NADH DEHYDROGENASE_NAD(P)H NITROREDUCTASE XCC3605-RELATED"/>
    <property type="match status" value="1"/>
</dbReference>
<evidence type="ECO:0000313" key="4">
    <source>
        <dbReference type="EMBL" id="MFB9232963.1"/>
    </source>
</evidence>